<feature type="DNA-binding region" description="OmpR/PhoB-type" evidence="2">
    <location>
        <begin position="19"/>
        <end position="124"/>
    </location>
</feature>
<organism evidence="4 5">
    <name type="scientific">Klebsiella spallanzanii</name>
    <dbReference type="NCBI Taxonomy" id="2587528"/>
    <lineage>
        <taxon>Bacteria</taxon>
        <taxon>Pseudomonadati</taxon>
        <taxon>Pseudomonadota</taxon>
        <taxon>Gammaproteobacteria</taxon>
        <taxon>Enterobacterales</taxon>
        <taxon>Enterobacteriaceae</taxon>
        <taxon>Klebsiella/Raoultella group</taxon>
        <taxon>Klebsiella</taxon>
    </lineage>
</organism>
<evidence type="ECO:0000313" key="5">
    <source>
        <dbReference type="Proteomes" id="UP000317652"/>
    </source>
</evidence>
<dbReference type="EMBL" id="CABGGS010000001">
    <property type="protein sequence ID" value="VUS24194.1"/>
    <property type="molecule type" value="Genomic_DNA"/>
</dbReference>
<evidence type="ECO:0000256" key="2">
    <source>
        <dbReference type="PROSITE-ProRule" id="PRU01091"/>
    </source>
</evidence>
<dbReference type="SUPFAM" id="SSF46894">
    <property type="entry name" value="C-terminal effector domain of the bipartite response regulators"/>
    <property type="match status" value="1"/>
</dbReference>
<dbReference type="Proteomes" id="UP000317652">
    <property type="component" value="Unassembled WGS sequence"/>
</dbReference>
<feature type="domain" description="OmpR/PhoB-type" evidence="3">
    <location>
        <begin position="19"/>
        <end position="124"/>
    </location>
</feature>
<dbReference type="SMART" id="SM00862">
    <property type="entry name" value="Trans_reg_C"/>
    <property type="match status" value="1"/>
</dbReference>
<evidence type="ECO:0000259" key="3">
    <source>
        <dbReference type="PROSITE" id="PS51755"/>
    </source>
</evidence>
<evidence type="ECO:0000256" key="1">
    <source>
        <dbReference type="ARBA" id="ARBA00023125"/>
    </source>
</evidence>
<protein>
    <recommendedName>
        <fullName evidence="3">OmpR/PhoB-type domain-containing protein</fullName>
    </recommendedName>
</protein>
<comment type="caution">
    <text evidence="4">The sequence shown here is derived from an EMBL/GenBank/DDBJ whole genome shotgun (WGS) entry which is preliminary data.</text>
</comment>
<dbReference type="InterPro" id="IPR036388">
    <property type="entry name" value="WH-like_DNA-bd_sf"/>
</dbReference>
<dbReference type="Pfam" id="PF00486">
    <property type="entry name" value="Trans_reg_C"/>
    <property type="match status" value="1"/>
</dbReference>
<sequence>MPWTSLAAATVVFTGCRIIMKYLIENKVFYNSGSGKLIHIDIGVTEKHQLTKTANHILAILIASHGEVVSRQSLLERVWESRGHAASNSSLNQYISILRKKLSSLTGIDNAILTIPGAGFSLSAEIKIKRCDEVVKGVSPPGRFRHLKLGGAMALVCSLIFIFAIKYEVAATSILAKESDNLTRIGLCHIKSYVQIPESMQGNIINVLTMHHPGLLEYCQSNPARLIIYVQRSVLHGRSGEIFSSFCPMDSISNKIIYCNNVYANKWRQRD</sequence>
<gene>
    <name evidence="4" type="ORF">SB6411_00690</name>
</gene>
<reference evidence="4 5" key="1">
    <citation type="submission" date="2019-07" db="EMBL/GenBank/DDBJ databases">
        <authorList>
            <person name="Brisse S."/>
            <person name="Rodrigues C."/>
            <person name="Thorpe H."/>
        </authorList>
    </citation>
    <scope>NUCLEOTIDE SEQUENCE [LARGE SCALE GENOMIC DNA]</scope>
    <source>
        <strain evidence="4">SB6411</strain>
    </source>
</reference>
<dbReference type="PROSITE" id="PS51755">
    <property type="entry name" value="OMPR_PHOB"/>
    <property type="match status" value="1"/>
</dbReference>
<proteinExistence type="predicted"/>
<keyword evidence="5" id="KW-1185">Reference proteome</keyword>
<name>A0ABY6V8S1_9ENTR</name>
<dbReference type="InterPro" id="IPR001867">
    <property type="entry name" value="OmpR/PhoB-type_DNA-bd"/>
</dbReference>
<accession>A0ABY6V8S1</accession>
<dbReference type="InterPro" id="IPR016032">
    <property type="entry name" value="Sig_transdc_resp-reg_C-effctor"/>
</dbReference>
<dbReference type="CDD" id="cd00383">
    <property type="entry name" value="trans_reg_C"/>
    <property type="match status" value="1"/>
</dbReference>
<keyword evidence="1 2" id="KW-0238">DNA-binding</keyword>
<evidence type="ECO:0000313" key="4">
    <source>
        <dbReference type="EMBL" id="VUS24194.1"/>
    </source>
</evidence>
<dbReference type="Gene3D" id="1.10.10.10">
    <property type="entry name" value="Winged helix-like DNA-binding domain superfamily/Winged helix DNA-binding domain"/>
    <property type="match status" value="1"/>
</dbReference>